<dbReference type="CDD" id="cd00110">
    <property type="entry name" value="LamG"/>
    <property type="match status" value="5"/>
</dbReference>
<feature type="compositionally biased region" description="Basic and acidic residues" evidence="4">
    <location>
        <begin position="1801"/>
        <end position="1821"/>
    </location>
</feature>
<dbReference type="PROSITE" id="PS50025">
    <property type="entry name" value="LAM_G_DOMAIN"/>
    <property type="match status" value="6"/>
</dbReference>
<name>A0AAN9V445_9ORTH</name>
<dbReference type="Proteomes" id="UP001378592">
    <property type="component" value="Unassembled WGS sequence"/>
</dbReference>
<feature type="domain" description="EGF-like" evidence="8">
    <location>
        <begin position="712"/>
        <end position="750"/>
    </location>
</feature>
<feature type="domain" description="Laminin G" evidence="7">
    <location>
        <begin position="531"/>
        <end position="710"/>
    </location>
</feature>
<evidence type="ECO:0000256" key="3">
    <source>
        <dbReference type="PROSITE-ProRule" id="PRU00076"/>
    </source>
</evidence>
<keyword evidence="3" id="KW-0245">EGF-like domain</keyword>
<organism evidence="9 10">
    <name type="scientific">Gryllus longicercus</name>
    <dbReference type="NCBI Taxonomy" id="2509291"/>
    <lineage>
        <taxon>Eukaryota</taxon>
        <taxon>Metazoa</taxon>
        <taxon>Ecdysozoa</taxon>
        <taxon>Arthropoda</taxon>
        <taxon>Hexapoda</taxon>
        <taxon>Insecta</taxon>
        <taxon>Pterygota</taxon>
        <taxon>Neoptera</taxon>
        <taxon>Polyneoptera</taxon>
        <taxon>Orthoptera</taxon>
        <taxon>Ensifera</taxon>
        <taxon>Gryllidea</taxon>
        <taxon>Grylloidea</taxon>
        <taxon>Gryllidae</taxon>
        <taxon>Gryllinae</taxon>
        <taxon>Gryllus</taxon>
    </lineage>
</organism>
<dbReference type="InterPro" id="IPR001791">
    <property type="entry name" value="Laminin_G"/>
</dbReference>
<dbReference type="SMART" id="SM00282">
    <property type="entry name" value="LamG"/>
    <property type="match status" value="5"/>
</dbReference>
<feature type="domain" description="Laminin G" evidence="7">
    <location>
        <begin position="1174"/>
        <end position="1382"/>
    </location>
</feature>
<comment type="caution">
    <text evidence="9">The sequence shown here is derived from an EMBL/GenBank/DDBJ whole genome shotgun (WGS) entry which is preliminary data.</text>
</comment>
<evidence type="ECO:0000259" key="8">
    <source>
        <dbReference type="PROSITE" id="PS50026"/>
    </source>
</evidence>
<dbReference type="InterPro" id="IPR013320">
    <property type="entry name" value="ConA-like_dom_sf"/>
</dbReference>
<gene>
    <name evidence="9" type="ORF">R5R35_003252</name>
</gene>
<dbReference type="PROSITE" id="PS50026">
    <property type="entry name" value="EGF_3"/>
    <property type="match status" value="4"/>
</dbReference>
<dbReference type="PANTHER" id="PTHR15036">
    <property type="entry name" value="PIKACHURIN-LIKE PROTEIN"/>
    <property type="match status" value="1"/>
</dbReference>
<dbReference type="Gene3D" id="2.60.120.200">
    <property type="match status" value="6"/>
</dbReference>
<dbReference type="CDD" id="cd00054">
    <property type="entry name" value="EGF_CA"/>
    <property type="match status" value="2"/>
</dbReference>
<feature type="domain" description="Laminin G" evidence="7">
    <location>
        <begin position="958"/>
        <end position="1130"/>
    </location>
</feature>
<dbReference type="SUPFAM" id="SSF49899">
    <property type="entry name" value="Concanavalin A-like lectins/glucanases"/>
    <property type="match status" value="6"/>
</dbReference>
<evidence type="ECO:0000256" key="1">
    <source>
        <dbReference type="ARBA" id="ARBA00022737"/>
    </source>
</evidence>
<dbReference type="InterPro" id="IPR000742">
    <property type="entry name" value="EGF"/>
</dbReference>
<dbReference type="InterPro" id="IPR050372">
    <property type="entry name" value="Neurexin-related_CASP"/>
</dbReference>
<evidence type="ECO:0000256" key="4">
    <source>
        <dbReference type="SAM" id="MobiDB-lite"/>
    </source>
</evidence>
<feature type="domain" description="EGF-like" evidence="8">
    <location>
        <begin position="1131"/>
        <end position="1168"/>
    </location>
</feature>
<feature type="compositionally biased region" description="Low complexity" evidence="4">
    <location>
        <begin position="59"/>
        <end position="68"/>
    </location>
</feature>
<sequence length="1851" mass="207440">MERRWRWAPIATLGATVLLSIVVTLPASGDASQGAPPPYVQQQPSHSTGASAGAGTGTGTAVAGAPWSARPPPAARARAAGLPPPRLPPPGGDRPVPPDQRGEELTFIETGHLKTFMFAKNNTFIQLDGHEIAHFQLKLCREISFEFRTRLPHGLLVYHSVKGRPEGMAPYALYIIVENGQLKILHVFGKKSTSLVVGEALNDEAWHRVRVRIDVHGRQLSAGVDDAQRDSPVAGLRPGANYGVDQELESVVLIGGLSSEERLHGVKYIIESFVGCIKNMVLKTGKDAHILIPIKPLIATKHENVIEGCIDKCKTRDNLCFVGSKCMNHYNSYTCDCFGTKYEGELCDIYAATYLTLRGSSYVSYRVYDWKDRVHSSQNRISLYFKTLYDDSVLFYASGEPGQHYIAVSLLNSTIYVRLKIGENVVNTSIGVYTAANHWHNFTLAHYGNSIDLHYDNEKKTIELEGDNNFLYIDPEIYFGGGPELEKKEGLVSTNNFVGSLKYVFFNDISIIYELKKGNPKVHYIGVLTPEFYETDVEVIPLTFPFLSSYLWWSLKQTSNLSLSFDFKSSENSAVLASSGILSGANQTNSYWEIRRSNEEIFFGIVPNTSISNIAEVSVKFDGDPGWHAIQLVYLNGEMTLTVDYHHSRSIKIGDHFHLDGKLWLGYGAGSKNPGLIGCLRDIKINGKLKDPRRLVHSKHAVKEVSLDNCQYIDACKRPNTCEHGGKCSVQDDQVVCNCKDTDYIGKNCHFATYRKTCEELALLGYTKPDIYLIDIDGNGPFKPAHVKCEFQSLEESTKTIVEHNLPSQMDVRQPDYEDFSVKIDYREFTAEMLQELISHSLHCSQFIKYECKDAPLELHSATWFTSSHKNDIVDYIGNVKRGACPCSLNRTCANPSQSCNCDGSHGKWLVDEGLFTSPDSLGITEMVFLQQKELKPEAKGRITLGPLECVETNTQKYVVTFTSSQSYIEVPGWRKGDISFSFRTTGEQAILLYQPPIRERHPSFMVALTSDFELTFNFTLNTGQPRDLKVRSKRQLNNGEWQKIWIDYNEYHVRFMINTDYEMIDLSPEEKFGPFEGSMFIGGATEDLLKESSVRQGLIGCFRGLVVNGEILDIYSYMSVHLSEIIKDCKPSCDPNPCVNGATCKELWSNFQCICENPWAHEGIYCETNINTNGLTFLTEESYLKKNDLTERNESSKALSNILTENILINLRTFKPDALIFYANDHLNNFVHLFIKDGRTVVLLCNSGDVILKLSVDYEGLDNGSSIQIAVVRKKDEIILDVNGKNTSVPYGNILLTEYSYKPWNNSELEVLGPHRPPAPPTTYFQFLLGGFSSDSLLMYSNGPTLPGYVGCIRGLKIGSQTLDLPSLITDKKGSGIKEGCNMTCDSSPCKNDGICVEDFENEKSICVCERTSYYGDTCTEEQGAAFGGTSIIQRKFALEGPFEEVKVQLAFSSNINKDKRPLLLLLTDFKNNYHLLIALANNGMELIFEEERDGTRHRAIVEKKFLDGNRHSIYYHRLKDTAELWIDRERKAAPPKKVKVQIDEGYNISAETNEVNIGGLNTSNPQFAEYSGFTGCISNVLVSVNKILFKPLEEYFKIGEAKAEGVNVFNQNGIKTAECAAFLDIPEIIDGLPINESLGREKSWKSMRPERIPYKSLYSDSSIDKGGSSTIIFLVLASIFIVIVVCALCEVYRTHRKHKRRMEREADAAIMWPKSQQPPTLTPSIKLQGFKPITPQEKPKPQFNGADPKPVAKNDYKPVPTSPPADEQANIPNDRNQSNGKTQEQELEWDPMPENTELILDKSLEDLPNSKEEENDVPKKPVYHQKNNHALPYSIDELGSIEFTTTPYA</sequence>
<evidence type="ECO:0000313" key="10">
    <source>
        <dbReference type="Proteomes" id="UP001378592"/>
    </source>
</evidence>
<protein>
    <submittedName>
        <fullName evidence="9">Uncharacterized protein</fullName>
    </submittedName>
</protein>
<dbReference type="InterPro" id="IPR009030">
    <property type="entry name" value="Growth_fac_rcpt_cys_sf"/>
</dbReference>
<dbReference type="GO" id="GO:0016020">
    <property type="term" value="C:membrane"/>
    <property type="evidence" value="ECO:0007669"/>
    <property type="project" value="UniProtKB-SubCell"/>
</dbReference>
<keyword evidence="5" id="KW-0812">Transmembrane</keyword>
<evidence type="ECO:0000256" key="6">
    <source>
        <dbReference type="SAM" id="SignalP"/>
    </source>
</evidence>
<proteinExistence type="predicted"/>
<evidence type="ECO:0000313" key="9">
    <source>
        <dbReference type="EMBL" id="KAK7788939.1"/>
    </source>
</evidence>
<dbReference type="Pfam" id="PF00008">
    <property type="entry name" value="EGF"/>
    <property type="match status" value="1"/>
</dbReference>
<evidence type="ECO:0000256" key="2">
    <source>
        <dbReference type="ARBA" id="ARBA00023157"/>
    </source>
</evidence>
<dbReference type="Gene3D" id="2.60.120.1000">
    <property type="match status" value="1"/>
</dbReference>
<dbReference type="PANTHER" id="PTHR15036:SF49">
    <property type="entry name" value="AXOTACTIN"/>
    <property type="match status" value="1"/>
</dbReference>
<feature type="domain" description="Laminin G" evidence="7">
    <location>
        <begin position="1423"/>
        <end position="1621"/>
    </location>
</feature>
<keyword evidence="1" id="KW-0677">Repeat</keyword>
<dbReference type="InterPro" id="IPR000152">
    <property type="entry name" value="EGF-type_Asp/Asn_hydroxyl_site"/>
</dbReference>
<dbReference type="PROSITE" id="PS00010">
    <property type="entry name" value="ASX_HYDROXYL"/>
    <property type="match status" value="1"/>
</dbReference>
<accession>A0AAN9V445</accession>
<reference evidence="9 10" key="1">
    <citation type="submission" date="2024-03" db="EMBL/GenBank/DDBJ databases">
        <title>The genome assembly and annotation of the cricket Gryllus longicercus Weissman &amp; Gray.</title>
        <authorList>
            <person name="Szrajer S."/>
            <person name="Gray D."/>
            <person name="Ylla G."/>
        </authorList>
    </citation>
    <scope>NUCLEOTIDE SEQUENCE [LARGE SCALE GENOMIC DNA]</scope>
    <source>
        <strain evidence="9">DAG 2021-001</strain>
        <tissue evidence="9">Whole body minus gut</tissue>
    </source>
</reference>
<feature type="signal peptide" evidence="6">
    <location>
        <begin position="1"/>
        <end position="31"/>
    </location>
</feature>
<dbReference type="FunFam" id="2.10.25.10:FF:000459">
    <property type="entry name" value="Axotactin, isoform B"/>
    <property type="match status" value="1"/>
</dbReference>
<feature type="compositionally biased region" description="Pro residues" evidence="4">
    <location>
        <begin position="82"/>
        <end position="98"/>
    </location>
</feature>
<keyword evidence="5" id="KW-1133">Transmembrane helix</keyword>
<keyword evidence="6" id="KW-0732">Signal</keyword>
<keyword evidence="2 3" id="KW-1015">Disulfide bond</keyword>
<feature type="compositionally biased region" description="Polar residues" evidence="4">
    <location>
        <begin position="1716"/>
        <end position="1727"/>
    </location>
</feature>
<dbReference type="SUPFAM" id="SSF57184">
    <property type="entry name" value="Growth factor receptor domain"/>
    <property type="match status" value="1"/>
</dbReference>
<feature type="chain" id="PRO_5042836231" evidence="6">
    <location>
        <begin position="32"/>
        <end position="1851"/>
    </location>
</feature>
<keyword evidence="10" id="KW-1185">Reference proteome</keyword>
<feature type="disulfide bond" evidence="3">
    <location>
        <begin position="1391"/>
        <end position="1408"/>
    </location>
</feature>
<keyword evidence="5" id="KW-0472">Membrane</keyword>
<dbReference type="EMBL" id="JAZDUA010000892">
    <property type="protein sequence ID" value="KAK7788939.1"/>
    <property type="molecule type" value="Genomic_DNA"/>
</dbReference>
<dbReference type="SMART" id="SM00181">
    <property type="entry name" value="EGF"/>
    <property type="match status" value="4"/>
</dbReference>
<evidence type="ECO:0000259" key="7">
    <source>
        <dbReference type="PROSITE" id="PS50025"/>
    </source>
</evidence>
<dbReference type="Pfam" id="PF02210">
    <property type="entry name" value="Laminin_G_2"/>
    <property type="match status" value="6"/>
</dbReference>
<feature type="compositionally biased region" description="Polar residues" evidence="4">
    <location>
        <begin position="1772"/>
        <end position="1784"/>
    </location>
</feature>
<evidence type="ECO:0000256" key="5">
    <source>
        <dbReference type="SAM" id="Phobius"/>
    </source>
</evidence>
<feature type="domain" description="Laminin G" evidence="7">
    <location>
        <begin position="114"/>
        <end position="309"/>
    </location>
</feature>
<feature type="region of interest" description="Disordered" evidence="4">
    <location>
        <begin position="30"/>
        <end position="101"/>
    </location>
</feature>
<feature type="transmembrane region" description="Helical" evidence="5">
    <location>
        <begin position="1673"/>
        <end position="1694"/>
    </location>
</feature>
<dbReference type="PROSITE" id="PS01186">
    <property type="entry name" value="EGF_2"/>
    <property type="match status" value="1"/>
</dbReference>
<feature type="domain" description="EGF-like" evidence="8">
    <location>
        <begin position="310"/>
        <end position="348"/>
    </location>
</feature>
<dbReference type="Gene3D" id="2.10.25.10">
    <property type="entry name" value="Laminin"/>
    <property type="match status" value="4"/>
</dbReference>
<feature type="domain" description="EGF-like" evidence="8">
    <location>
        <begin position="1383"/>
        <end position="1421"/>
    </location>
</feature>
<feature type="domain" description="Laminin G" evidence="7">
    <location>
        <begin position="352"/>
        <end position="532"/>
    </location>
</feature>
<comment type="caution">
    <text evidence="3">Lacks conserved residue(s) required for the propagation of feature annotation.</text>
</comment>
<feature type="region of interest" description="Disordered" evidence="4">
    <location>
        <begin position="1710"/>
        <end position="1827"/>
    </location>
</feature>